<name>A0A7E5WEX2_TRINI</name>
<accession>A0A7E5WEX2</accession>
<dbReference type="Pfam" id="PF02958">
    <property type="entry name" value="EcKL"/>
    <property type="match status" value="1"/>
</dbReference>
<feature type="domain" description="CHK kinase-like" evidence="1">
    <location>
        <begin position="123"/>
        <end position="308"/>
    </location>
</feature>
<dbReference type="Proteomes" id="UP000322000">
    <property type="component" value="Chromosome 2"/>
</dbReference>
<proteinExistence type="predicted"/>
<dbReference type="GeneID" id="113502052"/>
<dbReference type="PANTHER" id="PTHR11012:SF8">
    <property type="entry name" value="JUVENILE HORMONE-INDUCIBLE PROTEIN 26"/>
    <property type="match status" value="1"/>
</dbReference>
<reference evidence="3" key="1">
    <citation type="submission" date="2025-08" db="UniProtKB">
        <authorList>
            <consortium name="RefSeq"/>
        </authorList>
    </citation>
    <scope>IDENTIFICATION</scope>
</reference>
<dbReference type="SMART" id="SM00587">
    <property type="entry name" value="CHK"/>
    <property type="match status" value="1"/>
</dbReference>
<sequence>MDTKKPTLRELLNKIAEEKHYENYEIDIKELLCGGANITSELYTAVISATNKDDLHIFAKVSVIGENLRAVMPPSFFYTEAYCYTTLWNTYRALEEENDLQDEHRLRFTKSYGFDLTRPQETAILENLMAQGYDVFDRRKSVDWSYAATAITELAKLHSLSFAYRQSNPEEFDSVVTYVKKDWNEAAMVYFEQIGLADAMKYANPEHLEKLQRYLNDRLKNVLVNSFAPMSHVVLVHADYKPSNLMHRVLETGKVDIKIVDLQTLQGGSPVTDLLYFIFTGSDEQFRAQYYEKLIDHYYQELSAALKRLHLNPDQIYSRQNFDEELKEKLPFGLALAVFTLPVITVDTDKAPKVNESMEITDFSVSNTSELYKERLNGVINDYVRWGVLK</sequence>
<evidence type="ECO:0000313" key="2">
    <source>
        <dbReference type="Proteomes" id="UP000322000"/>
    </source>
</evidence>
<evidence type="ECO:0000313" key="3">
    <source>
        <dbReference type="RefSeq" id="XP_026739248.1"/>
    </source>
</evidence>
<dbReference type="InterPro" id="IPR015897">
    <property type="entry name" value="CHK_kinase-like"/>
</dbReference>
<evidence type="ECO:0000259" key="1">
    <source>
        <dbReference type="SMART" id="SM00587"/>
    </source>
</evidence>
<dbReference type="InterPro" id="IPR004119">
    <property type="entry name" value="EcKL"/>
</dbReference>
<dbReference type="RefSeq" id="XP_026739248.1">
    <property type="nucleotide sequence ID" value="XM_026883447.1"/>
</dbReference>
<gene>
    <name evidence="3" type="primary">LOC113502052</name>
</gene>
<dbReference type="PANTHER" id="PTHR11012">
    <property type="entry name" value="PROTEIN KINASE-LIKE DOMAIN-CONTAINING"/>
    <property type="match status" value="1"/>
</dbReference>
<dbReference type="SUPFAM" id="SSF56112">
    <property type="entry name" value="Protein kinase-like (PK-like)"/>
    <property type="match status" value="1"/>
</dbReference>
<dbReference type="Gene3D" id="3.90.1200.10">
    <property type="match status" value="1"/>
</dbReference>
<dbReference type="AlphaFoldDB" id="A0A7E5WEX2"/>
<organism evidence="2 3">
    <name type="scientific">Trichoplusia ni</name>
    <name type="common">Cabbage looper</name>
    <dbReference type="NCBI Taxonomy" id="7111"/>
    <lineage>
        <taxon>Eukaryota</taxon>
        <taxon>Metazoa</taxon>
        <taxon>Ecdysozoa</taxon>
        <taxon>Arthropoda</taxon>
        <taxon>Hexapoda</taxon>
        <taxon>Insecta</taxon>
        <taxon>Pterygota</taxon>
        <taxon>Neoptera</taxon>
        <taxon>Endopterygota</taxon>
        <taxon>Lepidoptera</taxon>
        <taxon>Glossata</taxon>
        <taxon>Ditrysia</taxon>
        <taxon>Noctuoidea</taxon>
        <taxon>Noctuidae</taxon>
        <taxon>Plusiinae</taxon>
        <taxon>Trichoplusia</taxon>
    </lineage>
</organism>
<keyword evidence="2" id="KW-1185">Reference proteome</keyword>
<dbReference type="InterPro" id="IPR011009">
    <property type="entry name" value="Kinase-like_dom_sf"/>
</dbReference>
<protein>
    <submittedName>
        <fullName evidence="3">Uncharacterized protein LOC113502052 isoform X3</fullName>
    </submittedName>
</protein>